<comment type="subcellular location">
    <subcellularLocation>
        <location evidence="1">Secreted</location>
    </subcellularLocation>
</comment>
<dbReference type="InterPro" id="IPR012290">
    <property type="entry name" value="Fibrinogen_a/b/g_coil_dom"/>
</dbReference>
<dbReference type="SMART" id="SM01212">
    <property type="entry name" value="Fib_alpha"/>
    <property type="match status" value="1"/>
</dbReference>
<dbReference type="GeneTree" id="ENSGT00940000157467"/>
<dbReference type="GO" id="GO:0005201">
    <property type="term" value="F:extracellular matrix structural constituent"/>
    <property type="evidence" value="ECO:0007669"/>
    <property type="project" value="TreeGrafter"/>
</dbReference>
<proteinExistence type="predicted"/>
<dbReference type="Gene3D" id="1.20.5.50">
    <property type="match status" value="2"/>
</dbReference>
<evidence type="ECO:0000256" key="7">
    <source>
        <dbReference type="ARBA" id="ARBA00023157"/>
    </source>
</evidence>
<dbReference type="SUPFAM" id="SSF58010">
    <property type="entry name" value="Fibrinogen coiled-coil and central regions"/>
    <property type="match status" value="1"/>
</dbReference>
<comment type="subunit">
    <text evidence="8">Heterohexamer; disulfide linked. Contains 2 sets of 3 non-identical chains (alpha, beta and gamma). The 2 heterotrimers are in head to head conformation with the N-termini in a small central domain.</text>
</comment>
<evidence type="ECO:0000256" key="6">
    <source>
        <dbReference type="ARBA" id="ARBA00023084"/>
    </source>
</evidence>
<keyword evidence="5" id="KW-0175">Coiled coil</keyword>
<reference evidence="10" key="3">
    <citation type="submission" date="2025-09" db="UniProtKB">
        <authorList>
            <consortium name="Ensembl"/>
        </authorList>
    </citation>
    <scope>IDENTIFICATION</scope>
</reference>
<keyword evidence="6" id="KW-0094">Blood coagulation</keyword>
<keyword evidence="3" id="KW-0356">Hemostasis</keyword>
<dbReference type="GO" id="GO:0072377">
    <property type="term" value="P:blood coagulation, common pathway"/>
    <property type="evidence" value="ECO:0007669"/>
    <property type="project" value="TreeGrafter"/>
</dbReference>
<evidence type="ECO:0000256" key="5">
    <source>
        <dbReference type="ARBA" id="ARBA00023054"/>
    </source>
</evidence>
<dbReference type="GO" id="GO:0005577">
    <property type="term" value="C:fibrinogen complex"/>
    <property type="evidence" value="ECO:0007669"/>
    <property type="project" value="InterPro"/>
</dbReference>
<sequence length="139" mass="16224">TVLSPRGTRPVEHGYKADKCATERSWPFCSDDDWGPKCPSGCRIQGLVDKADHSLLKRIEKIRKLLDQSRAKHRSRLTSNAGEILYRDDNSFYDLAERLRQRIVDIKIKIDRQLRILNALKTSIKDQVIEMQRMEVRFV</sequence>
<keyword evidence="2" id="KW-0964">Secreted</keyword>
<dbReference type="GO" id="GO:0070527">
    <property type="term" value="P:platelet aggregation"/>
    <property type="evidence" value="ECO:0007669"/>
    <property type="project" value="TreeGrafter"/>
</dbReference>
<dbReference type="AlphaFoldDB" id="A0A4W5L9G6"/>
<evidence type="ECO:0000313" key="10">
    <source>
        <dbReference type="Ensembl" id="ENSHHUP00000022429.1"/>
    </source>
</evidence>
<dbReference type="GO" id="GO:0030674">
    <property type="term" value="F:protein-macromolecule adaptor activity"/>
    <property type="evidence" value="ECO:0007669"/>
    <property type="project" value="TreeGrafter"/>
</dbReference>
<dbReference type="PANTHER" id="PTHR47221:SF6">
    <property type="entry name" value="FIBRINOGEN ALPHA CHAIN"/>
    <property type="match status" value="1"/>
</dbReference>
<evidence type="ECO:0000256" key="3">
    <source>
        <dbReference type="ARBA" id="ARBA00022696"/>
    </source>
</evidence>
<keyword evidence="11" id="KW-1185">Reference proteome</keyword>
<organism evidence="10 11">
    <name type="scientific">Hucho hucho</name>
    <name type="common">huchen</name>
    <dbReference type="NCBI Taxonomy" id="62062"/>
    <lineage>
        <taxon>Eukaryota</taxon>
        <taxon>Metazoa</taxon>
        <taxon>Chordata</taxon>
        <taxon>Craniata</taxon>
        <taxon>Vertebrata</taxon>
        <taxon>Euteleostomi</taxon>
        <taxon>Actinopterygii</taxon>
        <taxon>Neopterygii</taxon>
        <taxon>Teleostei</taxon>
        <taxon>Protacanthopterygii</taxon>
        <taxon>Salmoniformes</taxon>
        <taxon>Salmonidae</taxon>
        <taxon>Salmoninae</taxon>
        <taxon>Hucho</taxon>
    </lineage>
</organism>
<evidence type="ECO:0000259" key="9">
    <source>
        <dbReference type="SMART" id="SM01212"/>
    </source>
</evidence>
<evidence type="ECO:0000313" key="11">
    <source>
        <dbReference type="Proteomes" id="UP000314982"/>
    </source>
</evidence>
<evidence type="ECO:0000256" key="1">
    <source>
        <dbReference type="ARBA" id="ARBA00004613"/>
    </source>
</evidence>
<dbReference type="PANTHER" id="PTHR47221">
    <property type="entry name" value="FIBRINOGEN ALPHA CHAIN"/>
    <property type="match status" value="1"/>
</dbReference>
<dbReference type="Ensembl" id="ENSHHUT00000023279.1">
    <property type="protein sequence ID" value="ENSHHUP00000022429.1"/>
    <property type="gene ID" value="ENSHHUG00000014061.1"/>
</dbReference>
<dbReference type="Proteomes" id="UP000314982">
    <property type="component" value="Unassembled WGS sequence"/>
</dbReference>
<dbReference type="GO" id="GO:0005102">
    <property type="term" value="F:signaling receptor binding"/>
    <property type="evidence" value="ECO:0007669"/>
    <property type="project" value="InterPro"/>
</dbReference>
<reference evidence="11" key="1">
    <citation type="submission" date="2018-06" db="EMBL/GenBank/DDBJ databases">
        <title>Genome assembly of Danube salmon.</title>
        <authorList>
            <person name="Macqueen D.J."/>
            <person name="Gundappa M.K."/>
        </authorList>
    </citation>
    <scope>NUCLEOTIDE SEQUENCE [LARGE SCALE GENOMIC DNA]</scope>
</reference>
<evidence type="ECO:0000256" key="8">
    <source>
        <dbReference type="ARBA" id="ARBA00025974"/>
    </source>
</evidence>
<dbReference type="GO" id="GO:0042730">
    <property type="term" value="P:fibrinolysis"/>
    <property type="evidence" value="ECO:0007669"/>
    <property type="project" value="TreeGrafter"/>
</dbReference>
<feature type="domain" description="Fibrinogen alpha/beta/gamma chain coiled coil" evidence="9">
    <location>
        <begin position="22"/>
        <end position="139"/>
    </location>
</feature>
<dbReference type="GO" id="GO:0034116">
    <property type="term" value="P:positive regulation of heterotypic cell-cell adhesion"/>
    <property type="evidence" value="ECO:0007669"/>
    <property type="project" value="TreeGrafter"/>
</dbReference>
<evidence type="ECO:0000256" key="2">
    <source>
        <dbReference type="ARBA" id="ARBA00022525"/>
    </source>
</evidence>
<dbReference type="STRING" id="62062.ENSHHUP00000022429"/>
<dbReference type="Pfam" id="PF08702">
    <property type="entry name" value="Fib_alpha"/>
    <property type="match status" value="1"/>
</dbReference>
<accession>A0A4W5L9G6</accession>
<dbReference type="InterPro" id="IPR037579">
    <property type="entry name" value="FIB_ANG-like"/>
</dbReference>
<name>A0A4W5L9G6_9TELE</name>
<protein>
    <recommendedName>
        <fullName evidence="9">Fibrinogen alpha/beta/gamma chain coiled coil domain-containing protein</fullName>
    </recommendedName>
</protein>
<keyword evidence="4" id="KW-0732">Signal</keyword>
<evidence type="ECO:0000256" key="4">
    <source>
        <dbReference type="ARBA" id="ARBA00022729"/>
    </source>
</evidence>
<dbReference type="GO" id="GO:0051258">
    <property type="term" value="P:protein polymerization"/>
    <property type="evidence" value="ECO:0007669"/>
    <property type="project" value="InterPro"/>
</dbReference>
<keyword evidence="7" id="KW-1015">Disulfide bond</keyword>
<reference evidence="10" key="2">
    <citation type="submission" date="2025-08" db="UniProtKB">
        <authorList>
            <consortium name="Ensembl"/>
        </authorList>
    </citation>
    <scope>IDENTIFICATION</scope>
</reference>